<dbReference type="Pfam" id="PF10443">
    <property type="entry name" value="RNA12"/>
    <property type="match status" value="1"/>
</dbReference>
<feature type="domain" description="Mitochondrial escape protein 2 C-terminal" evidence="14">
    <location>
        <begin position="331"/>
        <end position="762"/>
    </location>
</feature>
<feature type="transmembrane region" description="Helical" evidence="12">
    <location>
        <begin position="237"/>
        <end position="257"/>
    </location>
</feature>
<evidence type="ECO:0000256" key="6">
    <source>
        <dbReference type="ARBA" id="ARBA00022792"/>
    </source>
</evidence>
<keyword evidence="6 12" id="KW-0999">Mitochondrion inner membrane</keyword>
<keyword evidence="8 12" id="KW-1133">Transmembrane helix</keyword>
<comment type="caution">
    <text evidence="15">The sequence shown here is derived from an EMBL/GenBank/DDBJ whole genome shotgun (WGS) entry which is preliminary data.</text>
</comment>
<keyword evidence="10 12" id="KW-0472">Membrane</keyword>
<keyword evidence="9 12" id="KW-0496">Mitochondrion</keyword>
<reference evidence="15 16" key="1">
    <citation type="submission" date="2016-05" db="EMBL/GenBank/DDBJ databases">
        <title>Comparative genomics of biotechnologically important yeasts.</title>
        <authorList>
            <consortium name="DOE Joint Genome Institute"/>
            <person name="Riley R."/>
            <person name="Haridas S."/>
            <person name="Wolfe K.H."/>
            <person name="Lopes M.R."/>
            <person name="Hittinger C.T."/>
            <person name="Goker M."/>
            <person name="Salamov A."/>
            <person name="Wisecaver J."/>
            <person name="Long T.M."/>
            <person name="Aerts A.L."/>
            <person name="Barry K."/>
            <person name="Choi C."/>
            <person name="Clum A."/>
            <person name="Coughlan A.Y."/>
            <person name="Deshpande S."/>
            <person name="Douglass A.P."/>
            <person name="Hanson S.J."/>
            <person name="Klenk H.-P."/>
            <person name="LaButti K."/>
            <person name="Lapidus A."/>
            <person name="Lindquist E."/>
            <person name="Lipzen A."/>
            <person name="Meier-kolthoff J.P."/>
            <person name="Ohm R.A."/>
            <person name="Otillar R.P."/>
            <person name="Pangilinan J."/>
            <person name="Peng Y."/>
            <person name="Rokas A."/>
            <person name="Rosa C.A."/>
            <person name="Scheuner C."/>
            <person name="Sibirny A.A."/>
            <person name="Slot J.C."/>
            <person name="Stielow J.B."/>
            <person name="Sun H."/>
            <person name="Kurtzman C.P."/>
            <person name="Blackwell M."/>
            <person name="Grigoriev I.V."/>
            <person name="Jeffries T.W."/>
        </authorList>
    </citation>
    <scope>NUCLEOTIDE SEQUENCE [LARGE SCALE GENOMIC DNA]</scope>
    <source>
        <strain evidence="15 16">NRRL YB-4993</strain>
    </source>
</reference>
<dbReference type="STRING" id="869754.A0A1A0HCS9"/>
<dbReference type="Proteomes" id="UP000092555">
    <property type="component" value="Unassembled WGS sequence"/>
</dbReference>
<evidence type="ECO:0000313" key="16">
    <source>
        <dbReference type="Proteomes" id="UP000092555"/>
    </source>
</evidence>
<dbReference type="EMBL" id="LXTC01000002">
    <property type="protein sequence ID" value="OBA21811.1"/>
    <property type="molecule type" value="Genomic_DNA"/>
</dbReference>
<protein>
    <recommendedName>
        <fullName evidence="3 12">Mitochondrial escape protein 2</fullName>
    </recommendedName>
</protein>
<feature type="domain" description="RRM" evidence="13">
    <location>
        <begin position="156"/>
        <end position="208"/>
    </location>
</feature>
<dbReference type="GO" id="GO:0003723">
    <property type="term" value="F:RNA binding"/>
    <property type="evidence" value="ECO:0007669"/>
    <property type="project" value="UniProtKB-UniRule"/>
</dbReference>
<evidence type="ECO:0000259" key="13">
    <source>
        <dbReference type="Pfam" id="PF00076"/>
    </source>
</evidence>
<proteinExistence type="inferred from homology"/>
<evidence type="ECO:0000256" key="11">
    <source>
        <dbReference type="ARBA" id="ARBA00025276"/>
    </source>
</evidence>
<comment type="function">
    <text evidence="11 12">Plays a role in maintaining the mitochondrial genome and in controlling the mtDNA escape. Involved in the regulation of mtDNA nucleotide structure and number. May have a dispensable role in early maturation of pre-rRNA.</text>
</comment>
<dbReference type="InterPro" id="IPR018850">
    <property type="entry name" value="Mt_escape_2_C"/>
</dbReference>
<dbReference type="SUPFAM" id="SSF54928">
    <property type="entry name" value="RNA-binding domain, RBD"/>
    <property type="match status" value="1"/>
</dbReference>
<dbReference type="InterPro" id="IPR039627">
    <property type="entry name" value="Yme2_C"/>
</dbReference>
<dbReference type="GO" id="GO:0005743">
    <property type="term" value="C:mitochondrial inner membrane"/>
    <property type="evidence" value="ECO:0007669"/>
    <property type="project" value="UniProtKB-SubCell"/>
</dbReference>
<name>A0A1A0HCS9_9ASCO</name>
<evidence type="ECO:0000256" key="12">
    <source>
        <dbReference type="RuleBase" id="RU367108"/>
    </source>
</evidence>
<dbReference type="AlphaFoldDB" id="A0A1A0HCS9"/>
<evidence type="ECO:0000256" key="10">
    <source>
        <dbReference type="ARBA" id="ARBA00023136"/>
    </source>
</evidence>
<dbReference type="PANTHER" id="PTHR32198">
    <property type="entry name" value="MITOCHONDRIAL ESCAPE PROTEIN 2"/>
    <property type="match status" value="1"/>
</dbReference>
<keyword evidence="16" id="KW-1185">Reference proteome</keyword>
<keyword evidence="7" id="KW-0809">Transit peptide</keyword>
<keyword evidence="4 12" id="KW-0507">mRNA processing</keyword>
<sequence length="813" mass="91966">MTGVLDYLKQDEVLIFFDNLYPRWLAKLAYTRSLGYIVRKLNPPVYDSKVKEMVVGLVNNDSTPLPAGARCESFVPLKRDGGAFVKFLVPPNSNPKDLVATIEKNLESVALGSSLVSYWKFVSRFPKALQVKGTPWIEDLSRFPSRKLKVIFQGDSLTEEELYQLFRRYGPIVDIIPSSSSVPHATVLFKSTDPCVRAKNCVTGLKLNEGKTTLHLQYIPILRANHISAFIASHQKIAIPVILALLATIAVLIFEPIRQYFILMKIRHYYSWEAHKDKWYIRALYIPYSMIASSLSDSRHFIDNSLNTITGGLKKEVNVDDLESDMFWTERLEKANQLRLWVCENANTFIIVKGPKGSAEREFVIEHALNIDDTFKKRLLEIDCASLIKTRSDKSFLKTAAAQLGYFPLFTWTNSVSQFVDLGLQGLTGQKSGLSESKETQYKNMLLLALVAIRNVALSDFSAYKNEVERQYKMKSQGLDVEPNFAAAREEDYLQMHPEVKPVIVINNFLRKSDSPQDFMYKALADWAGQLIQSNSAHVIFITQDSGSTLHLTSALPNQVFKTITLDDASNSSAKQYVLRQLRDTTATKNIDSCLEPLGGRMLDLQAFVRRVKSGEEPVDALNEMIHQASEQITTFFLNKSPDNSDSEIPWNTAQLWALIRALARNNTIEMNELVKSPLFSLNTDTVATLAVLEKNDLISLKRDKGIVKKITTGRPLFKAAFKDLVEDKEVFKLYETFFFSQLISLENNKISKLEDQISKLASTSDFKFMKERIDYLSGKVNASTLKVQEYESNVKEISAMGTTKKASSFFGF</sequence>
<keyword evidence="12" id="KW-0694">RNA-binding</keyword>
<evidence type="ECO:0000256" key="7">
    <source>
        <dbReference type="ARBA" id="ARBA00022946"/>
    </source>
</evidence>
<dbReference type="CDD" id="cd12433">
    <property type="entry name" value="RRM_Yme2p_like"/>
    <property type="match status" value="1"/>
</dbReference>
<dbReference type="InterPro" id="IPR000504">
    <property type="entry name" value="RRM_dom"/>
</dbReference>
<dbReference type="GeneID" id="30031661"/>
<evidence type="ECO:0000256" key="8">
    <source>
        <dbReference type="ARBA" id="ARBA00022989"/>
    </source>
</evidence>
<dbReference type="RefSeq" id="XP_018712307.1">
    <property type="nucleotide sequence ID" value="XM_018858685.1"/>
</dbReference>
<dbReference type="Pfam" id="PF00076">
    <property type="entry name" value="RRM_1"/>
    <property type="match status" value="1"/>
</dbReference>
<dbReference type="Gene3D" id="3.30.70.330">
    <property type="match status" value="1"/>
</dbReference>
<comment type="subcellular location">
    <subcellularLocation>
        <location evidence="1 12">Mitochondrion inner membrane</location>
        <topology evidence="1 12">Single-pass membrane protein</topology>
    </subcellularLocation>
</comment>
<accession>A0A1A0HCS9</accession>
<evidence type="ECO:0000256" key="1">
    <source>
        <dbReference type="ARBA" id="ARBA00004434"/>
    </source>
</evidence>
<comment type="similarity">
    <text evidence="2 12">Belongs to the YME2 family.</text>
</comment>
<evidence type="ECO:0000259" key="14">
    <source>
        <dbReference type="Pfam" id="PF10443"/>
    </source>
</evidence>
<evidence type="ECO:0000256" key="4">
    <source>
        <dbReference type="ARBA" id="ARBA00022664"/>
    </source>
</evidence>
<evidence type="ECO:0000256" key="5">
    <source>
        <dbReference type="ARBA" id="ARBA00022692"/>
    </source>
</evidence>
<dbReference type="InterPro" id="IPR034260">
    <property type="entry name" value="Yme2_RRM"/>
</dbReference>
<gene>
    <name evidence="15" type="ORF">METBIDRAFT_77378</name>
</gene>
<dbReference type="OrthoDB" id="10267654at2759"/>
<evidence type="ECO:0000256" key="3">
    <source>
        <dbReference type="ARBA" id="ARBA00020222"/>
    </source>
</evidence>
<evidence type="ECO:0000256" key="2">
    <source>
        <dbReference type="ARBA" id="ARBA00010320"/>
    </source>
</evidence>
<keyword evidence="5 12" id="KW-0812">Transmembrane</keyword>
<dbReference type="GO" id="GO:0006397">
    <property type="term" value="P:mRNA processing"/>
    <property type="evidence" value="ECO:0007669"/>
    <property type="project" value="UniProtKB-UniRule"/>
</dbReference>
<evidence type="ECO:0000256" key="9">
    <source>
        <dbReference type="ARBA" id="ARBA00023128"/>
    </source>
</evidence>
<evidence type="ECO:0000313" key="15">
    <source>
        <dbReference type="EMBL" id="OBA21811.1"/>
    </source>
</evidence>
<organism evidence="15 16">
    <name type="scientific">Metschnikowia bicuspidata var. bicuspidata NRRL YB-4993</name>
    <dbReference type="NCBI Taxonomy" id="869754"/>
    <lineage>
        <taxon>Eukaryota</taxon>
        <taxon>Fungi</taxon>
        <taxon>Dikarya</taxon>
        <taxon>Ascomycota</taxon>
        <taxon>Saccharomycotina</taxon>
        <taxon>Pichiomycetes</taxon>
        <taxon>Metschnikowiaceae</taxon>
        <taxon>Metschnikowia</taxon>
    </lineage>
</organism>
<dbReference type="InterPro" id="IPR035979">
    <property type="entry name" value="RBD_domain_sf"/>
</dbReference>
<dbReference type="PANTHER" id="PTHR32198:SF2">
    <property type="entry name" value="MITOCHONDRIAL ESCAPE PROTEIN 2"/>
    <property type="match status" value="1"/>
</dbReference>
<dbReference type="InterPro" id="IPR012677">
    <property type="entry name" value="Nucleotide-bd_a/b_plait_sf"/>
</dbReference>